<dbReference type="SUPFAM" id="SSF47413">
    <property type="entry name" value="lambda repressor-like DNA-binding domains"/>
    <property type="match status" value="1"/>
</dbReference>
<comment type="caution">
    <text evidence="2">The sequence shown here is derived from an EMBL/GenBank/DDBJ whole genome shotgun (WGS) entry which is preliminary data.</text>
</comment>
<organism evidence="2 3">
    <name type="scientific">Lacticaseibacillus rhamnosus LRHMDP3</name>
    <dbReference type="NCBI Taxonomy" id="1203259"/>
    <lineage>
        <taxon>Bacteria</taxon>
        <taxon>Bacillati</taxon>
        <taxon>Bacillota</taxon>
        <taxon>Bacilli</taxon>
        <taxon>Lactobacillales</taxon>
        <taxon>Lactobacillaceae</taxon>
        <taxon>Lacticaseibacillus</taxon>
    </lineage>
</organism>
<dbReference type="InterPro" id="IPR001387">
    <property type="entry name" value="Cro/C1-type_HTH"/>
</dbReference>
<proteinExistence type="predicted"/>
<dbReference type="CDD" id="cd00093">
    <property type="entry name" value="HTH_XRE"/>
    <property type="match status" value="1"/>
</dbReference>
<dbReference type="Pfam" id="PF01381">
    <property type="entry name" value="HTH_3"/>
    <property type="match status" value="1"/>
</dbReference>
<evidence type="ECO:0000313" key="3">
    <source>
        <dbReference type="Proteomes" id="UP000009352"/>
    </source>
</evidence>
<dbReference type="Gene3D" id="1.10.260.40">
    <property type="entry name" value="lambda repressor-like DNA-binding domains"/>
    <property type="match status" value="1"/>
</dbReference>
<sequence length="142" mass="16129">MFTFKRRFSNRYKHYYTHRNEGTLRTKRDDQPADAELGREKILKNIKKFTETTSTDMDAFFAEMMQDSSYRKLAESEKAKLASAYAVLEARQNAGLSQQELANKSGVPKTTIARIERGSNTSIETLTKIANALGKQVKVSIV</sequence>
<accession>A0AB33XTM0</accession>
<evidence type="ECO:0000259" key="1">
    <source>
        <dbReference type="PROSITE" id="PS50943"/>
    </source>
</evidence>
<dbReference type="EMBL" id="AMQX01000008">
    <property type="protein sequence ID" value="EKS50510.1"/>
    <property type="molecule type" value="Genomic_DNA"/>
</dbReference>
<gene>
    <name evidence="2" type="ORF">LRHMDP3_1681</name>
</gene>
<dbReference type="GO" id="GO:0003677">
    <property type="term" value="F:DNA binding"/>
    <property type="evidence" value="ECO:0007669"/>
    <property type="project" value="InterPro"/>
</dbReference>
<dbReference type="PROSITE" id="PS50943">
    <property type="entry name" value="HTH_CROC1"/>
    <property type="match status" value="1"/>
</dbReference>
<dbReference type="Proteomes" id="UP000009352">
    <property type="component" value="Unassembled WGS sequence"/>
</dbReference>
<name>A0AB33XTM0_LACRH</name>
<dbReference type="SMART" id="SM00530">
    <property type="entry name" value="HTH_XRE"/>
    <property type="match status" value="1"/>
</dbReference>
<reference evidence="2 3" key="1">
    <citation type="journal article" date="2013" name="Genome Announc.">
        <title>Draft Genome Sequence of Staphylococcus simulans UMC-CNS-990, Isolated from a Case of Chronic Bovine Mastitis.</title>
        <authorList>
            <person name="Calcutt M.J."/>
            <person name="Foecking M.F."/>
            <person name="Hsieh H.Y."/>
            <person name="Perry J."/>
            <person name="Stewart G.C."/>
            <person name="Middleton J.R."/>
        </authorList>
    </citation>
    <scope>NUCLEOTIDE SEQUENCE [LARGE SCALE GENOMIC DNA]</scope>
    <source>
        <strain evidence="2 3">LRHMDP3</strain>
    </source>
</reference>
<dbReference type="InterPro" id="IPR010982">
    <property type="entry name" value="Lambda_DNA-bd_dom_sf"/>
</dbReference>
<protein>
    <submittedName>
        <fullName evidence="2">Transcriptional regulator</fullName>
    </submittedName>
</protein>
<evidence type="ECO:0000313" key="2">
    <source>
        <dbReference type="EMBL" id="EKS50510.1"/>
    </source>
</evidence>
<dbReference type="AlphaFoldDB" id="A0AB33XTM0"/>
<feature type="domain" description="HTH cro/C1-type" evidence="1">
    <location>
        <begin position="87"/>
        <end position="140"/>
    </location>
</feature>